<dbReference type="Gene3D" id="1.10.10.10">
    <property type="entry name" value="Winged helix-like DNA-binding domain superfamily/Winged helix DNA-binding domain"/>
    <property type="match status" value="1"/>
</dbReference>
<dbReference type="PANTHER" id="PTHR43133:SF50">
    <property type="entry name" value="ECF RNA POLYMERASE SIGMA FACTOR SIGM"/>
    <property type="match status" value="1"/>
</dbReference>
<dbReference type="InterPro" id="IPR014284">
    <property type="entry name" value="RNA_pol_sigma-70_dom"/>
</dbReference>
<dbReference type="SUPFAM" id="SSF88659">
    <property type="entry name" value="Sigma3 and sigma4 domains of RNA polymerase sigma factors"/>
    <property type="match status" value="1"/>
</dbReference>
<protein>
    <submittedName>
        <fullName evidence="8">RNA polymerase sigma factor SigM</fullName>
    </submittedName>
</protein>
<dbReference type="NCBIfam" id="NF007225">
    <property type="entry name" value="PRK09643.1"/>
    <property type="match status" value="1"/>
</dbReference>
<evidence type="ECO:0000256" key="2">
    <source>
        <dbReference type="ARBA" id="ARBA00023015"/>
    </source>
</evidence>
<evidence type="ECO:0000256" key="3">
    <source>
        <dbReference type="ARBA" id="ARBA00023082"/>
    </source>
</evidence>
<evidence type="ECO:0000313" key="9">
    <source>
        <dbReference type="Proteomes" id="UP001501035"/>
    </source>
</evidence>
<keyword evidence="2" id="KW-0805">Transcription regulation</keyword>
<reference evidence="8 9" key="1">
    <citation type="journal article" date="2019" name="Int. J. Syst. Evol. Microbiol.">
        <title>The Global Catalogue of Microorganisms (GCM) 10K type strain sequencing project: providing services to taxonomists for standard genome sequencing and annotation.</title>
        <authorList>
            <consortium name="The Broad Institute Genomics Platform"/>
            <consortium name="The Broad Institute Genome Sequencing Center for Infectious Disease"/>
            <person name="Wu L."/>
            <person name="Ma J."/>
        </authorList>
    </citation>
    <scope>NUCLEOTIDE SEQUENCE [LARGE SCALE GENOMIC DNA]</scope>
    <source>
        <strain evidence="8 9">JCM 14234</strain>
    </source>
</reference>
<dbReference type="InterPro" id="IPR007627">
    <property type="entry name" value="RNA_pol_sigma70_r2"/>
</dbReference>
<dbReference type="InterPro" id="IPR013324">
    <property type="entry name" value="RNA_pol_sigma_r3/r4-like"/>
</dbReference>
<evidence type="ECO:0000259" key="7">
    <source>
        <dbReference type="Pfam" id="PF08281"/>
    </source>
</evidence>
<keyword evidence="9" id="KW-1185">Reference proteome</keyword>
<dbReference type="Gene3D" id="1.10.1740.10">
    <property type="match status" value="1"/>
</dbReference>
<dbReference type="CDD" id="cd06171">
    <property type="entry name" value="Sigma70_r4"/>
    <property type="match status" value="1"/>
</dbReference>
<dbReference type="Proteomes" id="UP001501035">
    <property type="component" value="Unassembled WGS sequence"/>
</dbReference>
<dbReference type="PANTHER" id="PTHR43133">
    <property type="entry name" value="RNA POLYMERASE ECF-TYPE SIGMA FACTO"/>
    <property type="match status" value="1"/>
</dbReference>
<proteinExistence type="inferred from homology"/>
<gene>
    <name evidence="8" type="primary">sigM</name>
    <name evidence="8" type="ORF">GCM10010528_02950</name>
</gene>
<feature type="domain" description="RNA polymerase sigma factor 70 region 4 type 2" evidence="7">
    <location>
        <begin position="126"/>
        <end position="177"/>
    </location>
</feature>
<dbReference type="InterPro" id="IPR013249">
    <property type="entry name" value="RNA_pol_sigma70_r4_t2"/>
</dbReference>
<dbReference type="Pfam" id="PF04542">
    <property type="entry name" value="Sigma70_r2"/>
    <property type="match status" value="1"/>
</dbReference>
<dbReference type="RefSeq" id="WP_290704085.1">
    <property type="nucleotide sequence ID" value="NZ_BAAAVS010000002.1"/>
</dbReference>
<dbReference type="InterPro" id="IPR036388">
    <property type="entry name" value="WH-like_DNA-bd_sf"/>
</dbReference>
<evidence type="ECO:0000256" key="5">
    <source>
        <dbReference type="ARBA" id="ARBA00023163"/>
    </source>
</evidence>
<organism evidence="8 9">
    <name type="scientific">Gordonia defluvii</name>
    <dbReference type="NCBI Taxonomy" id="283718"/>
    <lineage>
        <taxon>Bacteria</taxon>
        <taxon>Bacillati</taxon>
        <taxon>Actinomycetota</taxon>
        <taxon>Actinomycetes</taxon>
        <taxon>Mycobacteriales</taxon>
        <taxon>Gordoniaceae</taxon>
        <taxon>Gordonia</taxon>
    </lineage>
</organism>
<keyword evidence="5" id="KW-0804">Transcription</keyword>
<evidence type="ECO:0000256" key="1">
    <source>
        <dbReference type="ARBA" id="ARBA00010641"/>
    </source>
</evidence>
<comment type="caution">
    <text evidence="8">The sequence shown here is derived from an EMBL/GenBank/DDBJ whole genome shotgun (WGS) entry which is preliminary data.</text>
</comment>
<evidence type="ECO:0000259" key="6">
    <source>
        <dbReference type="Pfam" id="PF04542"/>
    </source>
</evidence>
<evidence type="ECO:0000313" key="8">
    <source>
        <dbReference type="EMBL" id="GAA3024353.1"/>
    </source>
</evidence>
<name>A0ABN3YAP5_9ACTN</name>
<accession>A0ABN3YAP5</accession>
<dbReference type="InterPro" id="IPR039425">
    <property type="entry name" value="RNA_pol_sigma-70-like"/>
</dbReference>
<dbReference type="InterPro" id="IPR013325">
    <property type="entry name" value="RNA_pol_sigma_r2"/>
</dbReference>
<comment type="similarity">
    <text evidence="1">Belongs to the sigma-70 factor family. ECF subfamily.</text>
</comment>
<keyword evidence="4" id="KW-0238">DNA-binding</keyword>
<sequence length="188" mass="21233">MNRGDFDLEQCSDADLLRAHVNGNRWAFTLLVRRHHDRMAAVAYRTMSDPQEVPDALQDAWAKAHEMAAQFRADSQVSSWLHRIVINSCLDRMRRSRVRAAKLVAEIDTQLPNPTDRARDVDLAIALNRALRLLPEEQRRAILLVDVEGYTVAETADILGVATGTIKSRCARGRLKLSVILRSLRTPV</sequence>
<dbReference type="SUPFAM" id="SSF88946">
    <property type="entry name" value="Sigma2 domain of RNA polymerase sigma factors"/>
    <property type="match status" value="1"/>
</dbReference>
<dbReference type="EMBL" id="BAAAVS010000002">
    <property type="protein sequence ID" value="GAA3024353.1"/>
    <property type="molecule type" value="Genomic_DNA"/>
</dbReference>
<keyword evidence="3" id="KW-0731">Sigma factor</keyword>
<feature type="domain" description="RNA polymerase sigma-70 region 2" evidence="6">
    <location>
        <begin position="31"/>
        <end position="97"/>
    </location>
</feature>
<evidence type="ECO:0000256" key="4">
    <source>
        <dbReference type="ARBA" id="ARBA00023125"/>
    </source>
</evidence>
<dbReference type="NCBIfam" id="TIGR02937">
    <property type="entry name" value="sigma70-ECF"/>
    <property type="match status" value="1"/>
</dbReference>
<dbReference type="Pfam" id="PF08281">
    <property type="entry name" value="Sigma70_r4_2"/>
    <property type="match status" value="1"/>
</dbReference>